<proteinExistence type="predicted"/>
<dbReference type="RefSeq" id="WP_066661353.1">
    <property type="nucleotide sequence ID" value="NZ_CP011402.1"/>
</dbReference>
<protein>
    <recommendedName>
        <fullName evidence="1">Nif11 domain-containing protein</fullName>
    </recommendedName>
</protein>
<gene>
    <name evidence="2" type="ORF">SAMN02910314_00650</name>
</gene>
<dbReference type="OrthoDB" id="2067717at2"/>
<accession>A0A172RX90</accession>
<dbReference type="Pfam" id="PF07862">
    <property type="entry name" value="Nif11"/>
    <property type="match status" value="1"/>
</dbReference>
<dbReference type="EMBL" id="FOEC01000003">
    <property type="protein sequence ID" value="SEO61082.1"/>
    <property type="molecule type" value="Genomic_DNA"/>
</dbReference>
<evidence type="ECO:0000313" key="3">
    <source>
        <dbReference type="Proteomes" id="UP000182975"/>
    </source>
</evidence>
<evidence type="ECO:0000313" key="2">
    <source>
        <dbReference type="EMBL" id="SEO61082.1"/>
    </source>
</evidence>
<dbReference type="Proteomes" id="UP000182975">
    <property type="component" value="Unassembled WGS sequence"/>
</dbReference>
<name>A0A172RX90_9ACTN</name>
<dbReference type="InterPro" id="IPR012903">
    <property type="entry name" value="Nif11"/>
</dbReference>
<keyword evidence="3" id="KW-1185">Reference proteome</keyword>
<reference evidence="3" key="1">
    <citation type="submission" date="2016-10" db="EMBL/GenBank/DDBJ databases">
        <authorList>
            <person name="Varghese N."/>
        </authorList>
    </citation>
    <scope>NUCLEOTIDE SEQUENCE [LARGE SCALE GENOMIC DNA]</scope>
    <source>
        <strain evidence="3">DSM 21843</strain>
    </source>
</reference>
<organism evidence="2 3">
    <name type="scientific">Denitrobacterium detoxificans</name>
    <dbReference type="NCBI Taxonomy" id="79604"/>
    <lineage>
        <taxon>Bacteria</taxon>
        <taxon>Bacillati</taxon>
        <taxon>Actinomycetota</taxon>
        <taxon>Coriobacteriia</taxon>
        <taxon>Eggerthellales</taxon>
        <taxon>Eggerthellaceae</taxon>
        <taxon>Denitrobacterium</taxon>
    </lineage>
</organism>
<sequence>MDIEKLDPAVKAKLKGCETPEEILALAQEEGYELSDSELEGISGGWGRTCGEYVYDPCDSHNWGE</sequence>
<dbReference type="KEGG" id="ddt:AAY81_03320"/>
<dbReference type="AlphaFoldDB" id="A0A172RX90"/>
<evidence type="ECO:0000259" key="1">
    <source>
        <dbReference type="Pfam" id="PF07862"/>
    </source>
</evidence>
<feature type="domain" description="Nif11" evidence="1">
    <location>
        <begin position="7"/>
        <end position="39"/>
    </location>
</feature>